<name>A0A7J0GRQ0_9ERIC</name>
<proteinExistence type="predicted"/>
<protein>
    <submittedName>
        <fullName evidence="1">Uncharacterized protein</fullName>
    </submittedName>
</protein>
<keyword evidence="2" id="KW-1185">Reference proteome</keyword>
<reference evidence="1 2" key="1">
    <citation type="submission" date="2019-07" db="EMBL/GenBank/DDBJ databases">
        <title>De Novo Assembly of kiwifruit Actinidia rufa.</title>
        <authorList>
            <person name="Sugita-Konishi S."/>
            <person name="Sato K."/>
            <person name="Mori E."/>
            <person name="Abe Y."/>
            <person name="Kisaki G."/>
            <person name="Hamano K."/>
            <person name="Suezawa K."/>
            <person name="Otani M."/>
            <person name="Fukuda T."/>
            <person name="Manabe T."/>
            <person name="Gomi K."/>
            <person name="Tabuchi M."/>
            <person name="Akimitsu K."/>
            <person name="Kataoka I."/>
        </authorList>
    </citation>
    <scope>NUCLEOTIDE SEQUENCE [LARGE SCALE GENOMIC DNA]</scope>
    <source>
        <strain evidence="2">cv. Fuchu</strain>
    </source>
</reference>
<dbReference type="PANTHER" id="PTHR33052">
    <property type="entry name" value="DUF4228 DOMAIN PROTEIN-RELATED"/>
    <property type="match status" value="1"/>
</dbReference>
<gene>
    <name evidence="1" type="ORF">Acr_23g0018480</name>
</gene>
<evidence type="ECO:0000313" key="1">
    <source>
        <dbReference type="EMBL" id="GFZ13463.1"/>
    </source>
</evidence>
<organism evidence="1 2">
    <name type="scientific">Actinidia rufa</name>
    <dbReference type="NCBI Taxonomy" id="165716"/>
    <lineage>
        <taxon>Eukaryota</taxon>
        <taxon>Viridiplantae</taxon>
        <taxon>Streptophyta</taxon>
        <taxon>Embryophyta</taxon>
        <taxon>Tracheophyta</taxon>
        <taxon>Spermatophyta</taxon>
        <taxon>Magnoliopsida</taxon>
        <taxon>eudicotyledons</taxon>
        <taxon>Gunneridae</taxon>
        <taxon>Pentapetalae</taxon>
        <taxon>asterids</taxon>
        <taxon>Ericales</taxon>
        <taxon>Actinidiaceae</taxon>
        <taxon>Actinidia</taxon>
    </lineage>
</organism>
<dbReference type="Proteomes" id="UP000585474">
    <property type="component" value="Unassembled WGS sequence"/>
</dbReference>
<dbReference type="InterPro" id="IPR025322">
    <property type="entry name" value="PADRE_dom"/>
</dbReference>
<comment type="caution">
    <text evidence="1">The sequence shown here is derived from an EMBL/GenBank/DDBJ whole genome shotgun (WGS) entry which is preliminary data.</text>
</comment>
<dbReference type="EMBL" id="BJWL01000023">
    <property type="protein sequence ID" value="GFZ13463.1"/>
    <property type="molecule type" value="Genomic_DNA"/>
</dbReference>
<sequence>MQYKKEKWAASYPLPPATFFLCLNFWKKLVMGVPTGETGVLKLVYPGGYVEIHTKPITAAEVMRKNPRHCVARPDVFKFPYIVVRPESVLFLGRVFYVVPNRTIYRLLKARGELHSQPPKKYDHRHQLDHHFEPKQTPFHKPWAGTMPKYQDHDWCLKKPKQVRYLPWDGVSDDEEASDEGHVCWAWTSTNGNTYQEFKYESSEDSMVEISSTEANRFDRSRKAVAEMTINDNRKTKNKFHEQVNVLKSCLRKHDSVRKSLNLRVTFAFPIATSRESPALQQSF</sequence>
<dbReference type="OrthoDB" id="839271at2759"/>
<dbReference type="Pfam" id="PF14009">
    <property type="entry name" value="PADRE"/>
    <property type="match status" value="1"/>
</dbReference>
<dbReference type="AlphaFoldDB" id="A0A7J0GRQ0"/>
<evidence type="ECO:0000313" key="2">
    <source>
        <dbReference type="Proteomes" id="UP000585474"/>
    </source>
</evidence>
<accession>A0A7J0GRQ0</accession>